<gene>
    <name evidence="2" type="ORF">H9635_11310</name>
</gene>
<name>A0ABR8XZG6_9BACL</name>
<feature type="transmembrane region" description="Helical" evidence="1">
    <location>
        <begin position="90"/>
        <end position="109"/>
    </location>
</feature>
<comment type="caution">
    <text evidence="2">The sequence shown here is derived from an EMBL/GenBank/DDBJ whole genome shotgun (WGS) entry which is preliminary data.</text>
</comment>
<sequence>MKRETIFLKVAVVIIGLPIAAVLSYLAYDLIFVPKTKAFLLFIPMVAVMYLSAIPYFIALFQTTKLLSYIDQQLAFSNLSVEALKKIKHCAIAISVLFIVDLPLLFRIADIDDAPGIMLFSLIIIFASIVIAVFAAVLQKLLTHALVFKAENDLTI</sequence>
<dbReference type="EMBL" id="JACSPZ010000004">
    <property type="protein sequence ID" value="MBD8037339.1"/>
    <property type="molecule type" value="Genomic_DNA"/>
</dbReference>
<protein>
    <submittedName>
        <fullName evidence="2">DUF2975 domain-containing protein</fullName>
    </submittedName>
</protein>
<evidence type="ECO:0000313" key="2">
    <source>
        <dbReference type="EMBL" id="MBD8037339.1"/>
    </source>
</evidence>
<keyword evidence="3" id="KW-1185">Reference proteome</keyword>
<keyword evidence="1" id="KW-0812">Transmembrane</keyword>
<dbReference type="Proteomes" id="UP000619101">
    <property type="component" value="Unassembled WGS sequence"/>
</dbReference>
<evidence type="ECO:0000256" key="1">
    <source>
        <dbReference type="SAM" id="Phobius"/>
    </source>
</evidence>
<keyword evidence="1" id="KW-0472">Membrane</keyword>
<dbReference type="InterPro" id="IPR021354">
    <property type="entry name" value="DUF2975"/>
</dbReference>
<feature type="transmembrane region" description="Helical" evidence="1">
    <location>
        <begin position="115"/>
        <end position="138"/>
    </location>
</feature>
<dbReference type="Pfam" id="PF11188">
    <property type="entry name" value="DUF2975"/>
    <property type="match status" value="1"/>
</dbReference>
<proteinExistence type="predicted"/>
<evidence type="ECO:0000313" key="3">
    <source>
        <dbReference type="Proteomes" id="UP000619101"/>
    </source>
</evidence>
<keyword evidence="1" id="KW-1133">Transmembrane helix</keyword>
<reference evidence="2 3" key="1">
    <citation type="submission" date="2020-08" db="EMBL/GenBank/DDBJ databases">
        <title>A Genomic Blueprint of the Chicken Gut Microbiome.</title>
        <authorList>
            <person name="Gilroy R."/>
            <person name="Ravi A."/>
            <person name="Getino M."/>
            <person name="Pursley I."/>
            <person name="Horton D.L."/>
            <person name="Alikhan N.-F."/>
            <person name="Baker D."/>
            <person name="Gharbi K."/>
            <person name="Hall N."/>
            <person name="Watson M."/>
            <person name="Adriaenssens E.M."/>
            <person name="Foster-Nyarko E."/>
            <person name="Jarju S."/>
            <person name="Secka A."/>
            <person name="Antonio M."/>
            <person name="Oren A."/>
            <person name="Chaudhuri R."/>
            <person name="La Ragione R.M."/>
            <person name="Hildebrand F."/>
            <person name="Pallen M.J."/>
        </authorList>
    </citation>
    <scope>NUCLEOTIDE SEQUENCE [LARGE SCALE GENOMIC DNA]</scope>
    <source>
        <strain evidence="2 3">A46</strain>
    </source>
</reference>
<feature type="transmembrane region" description="Helical" evidence="1">
    <location>
        <begin position="39"/>
        <end position="61"/>
    </location>
</feature>
<accession>A0ABR8XZG6</accession>
<dbReference type="RefSeq" id="WP_191700392.1">
    <property type="nucleotide sequence ID" value="NZ_JACSPZ010000004.1"/>
</dbReference>
<feature type="transmembrane region" description="Helical" evidence="1">
    <location>
        <begin position="7"/>
        <end position="27"/>
    </location>
</feature>
<organism evidence="2 3">
    <name type="scientific">Solibacillus faecavium</name>
    <dbReference type="NCBI Taxonomy" id="2762221"/>
    <lineage>
        <taxon>Bacteria</taxon>
        <taxon>Bacillati</taxon>
        <taxon>Bacillota</taxon>
        <taxon>Bacilli</taxon>
        <taxon>Bacillales</taxon>
        <taxon>Caryophanaceae</taxon>
        <taxon>Solibacillus</taxon>
    </lineage>
</organism>